<dbReference type="InterPro" id="IPR036188">
    <property type="entry name" value="FAD/NAD-bd_sf"/>
</dbReference>
<protein>
    <submittedName>
        <fullName evidence="5">FAD-dependent monooxygenase</fullName>
    </submittedName>
</protein>
<feature type="domain" description="FAD-binding" evidence="4">
    <location>
        <begin position="2"/>
        <end position="349"/>
    </location>
</feature>
<evidence type="ECO:0000259" key="4">
    <source>
        <dbReference type="Pfam" id="PF01494"/>
    </source>
</evidence>
<dbReference type="Proteomes" id="UP001494902">
    <property type="component" value="Unassembled WGS sequence"/>
</dbReference>
<feature type="compositionally biased region" description="Polar residues" evidence="3">
    <location>
        <begin position="408"/>
        <end position="419"/>
    </location>
</feature>
<dbReference type="SUPFAM" id="SSF54373">
    <property type="entry name" value="FAD-linked reductases, C-terminal domain"/>
    <property type="match status" value="1"/>
</dbReference>
<reference evidence="5 6" key="1">
    <citation type="submission" date="2024-03" db="EMBL/GenBank/DDBJ databases">
        <title>Draft genome sequence of Pseudonocardia nematodicida JCM 31783.</title>
        <authorList>
            <person name="Butdee W."/>
            <person name="Duangmal K."/>
        </authorList>
    </citation>
    <scope>NUCLEOTIDE SEQUENCE [LARGE SCALE GENOMIC DNA]</scope>
    <source>
        <strain evidence="5 6">JCM 31783</strain>
    </source>
</reference>
<keyword evidence="2 5" id="KW-0503">Monooxygenase</keyword>
<dbReference type="Gene3D" id="3.50.50.60">
    <property type="entry name" value="FAD/NAD(P)-binding domain"/>
    <property type="match status" value="1"/>
</dbReference>
<evidence type="ECO:0000256" key="1">
    <source>
        <dbReference type="ARBA" id="ARBA00023002"/>
    </source>
</evidence>
<dbReference type="InterPro" id="IPR002938">
    <property type="entry name" value="FAD-bd"/>
</dbReference>
<dbReference type="PANTHER" id="PTHR13789:SF309">
    <property type="entry name" value="PUTATIVE (AFU_ORTHOLOGUE AFUA_6G14510)-RELATED"/>
    <property type="match status" value="1"/>
</dbReference>
<dbReference type="InterPro" id="IPR050493">
    <property type="entry name" value="FAD-dep_Monooxygenase_BioMet"/>
</dbReference>
<dbReference type="SUPFAM" id="SSF51905">
    <property type="entry name" value="FAD/NAD(P)-binding domain"/>
    <property type="match status" value="1"/>
</dbReference>
<dbReference type="RefSeq" id="WP_349299761.1">
    <property type="nucleotide sequence ID" value="NZ_JBEDNQ010000008.1"/>
</dbReference>
<accession>A0ABV1KDZ6</accession>
<gene>
    <name evidence="5" type="ORF">WIS52_19630</name>
</gene>
<comment type="caution">
    <text evidence="5">The sequence shown here is derived from an EMBL/GenBank/DDBJ whole genome shotgun (WGS) entry which is preliminary data.</text>
</comment>
<proteinExistence type="predicted"/>
<keyword evidence="1" id="KW-0560">Oxidoreductase</keyword>
<keyword evidence="6" id="KW-1185">Reference proteome</keyword>
<evidence type="ECO:0000313" key="5">
    <source>
        <dbReference type="EMBL" id="MEQ3552689.1"/>
    </source>
</evidence>
<feature type="region of interest" description="Disordered" evidence="3">
    <location>
        <begin position="398"/>
        <end position="419"/>
    </location>
</feature>
<evidence type="ECO:0000256" key="3">
    <source>
        <dbReference type="SAM" id="MobiDB-lite"/>
    </source>
</evidence>
<dbReference type="EMBL" id="JBEDNQ010000008">
    <property type="protein sequence ID" value="MEQ3552689.1"/>
    <property type="molecule type" value="Genomic_DNA"/>
</dbReference>
<evidence type="ECO:0000256" key="2">
    <source>
        <dbReference type="ARBA" id="ARBA00023033"/>
    </source>
</evidence>
<name>A0ABV1KDZ6_9PSEU</name>
<dbReference type="PRINTS" id="PR00420">
    <property type="entry name" value="RNGMNOXGNASE"/>
</dbReference>
<evidence type="ECO:0000313" key="6">
    <source>
        <dbReference type="Proteomes" id="UP001494902"/>
    </source>
</evidence>
<dbReference type="Pfam" id="PF01494">
    <property type="entry name" value="FAD_binding_3"/>
    <property type="match status" value="1"/>
</dbReference>
<organism evidence="5 6">
    <name type="scientific">Pseudonocardia nematodicida</name>
    <dbReference type="NCBI Taxonomy" id="1206997"/>
    <lineage>
        <taxon>Bacteria</taxon>
        <taxon>Bacillati</taxon>
        <taxon>Actinomycetota</taxon>
        <taxon>Actinomycetes</taxon>
        <taxon>Pseudonocardiales</taxon>
        <taxon>Pseudonocardiaceae</taxon>
        <taxon>Pseudonocardia</taxon>
    </lineage>
</organism>
<dbReference type="PANTHER" id="PTHR13789">
    <property type="entry name" value="MONOOXYGENASE"/>
    <property type="match status" value="1"/>
</dbReference>
<sequence>MDITIVGGGIGGLAAAIALRARGHRVTILEQSAVPAEVGAAVGLAPNATAALAELGVADLLAHRAVAPQAWTRRRWTDGAELGSLPLADAVHAEFGHPFWMAHRVHLHQALLARATGDASGEGSIRIVGGARVSGIDGGTGTVSTTSGDSYRADLVVGADGIRSTVRAAVAGPDNPVFSGNIAVRAQIATSHIVEDPELRSFVTDNCLETWMGPGGHIVNSLIESGRLLNVTACFDAPATGTDSWFSDEGSDLLTELIQDWHRPLRRLVGLAGSIGRWDLYDRDPIPRLVRDRVVLLGDAAHPVLPYLGQGAAQTLEDAVVLGRCLEGRDVPTELRLYQAARLERTHVVQQRSRDNRDALHLPDGPAQAARDAAFAEGGADFQVLRWLWSPSFAPTVASGGRHLPDTATRSVASLSRES</sequence>
<dbReference type="GO" id="GO:0004497">
    <property type="term" value="F:monooxygenase activity"/>
    <property type="evidence" value="ECO:0007669"/>
    <property type="project" value="UniProtKB-KW"/>
</dbReference>